<evidence type="ECO:0000313" key="1">
    <source>
        <dbReference type="EMBL" id="KKC99497.1"/>
    </source>
</evidence>
<gene>
    <name evidence="1" type="ORF">KY46_12680</name>
</gene>
<dbReference type="EMBL" id="JWYV01000010">
    <property type="protein sequence ID" value="KKC99497.1"/>
    <property type="molecule type" value="Genomic_DNA"/>
</dbReference>
<proteinExistence type="predicted"/>
<reference evidence="1 2" key="1">
    <citation type="submission" date="2014-12" db="EMBL/GenBank/DDBJ databases">
        <title>Mercury Reductase activity and rhizosphere competence traits in the genome of root associated Photobacterium halotolerans MELD1.</title>
        <authorList>
            <person name="Mathew D.C."/>
            <person name="Huang C.-C."/>
        </authorList>
    </citation>
    <scope>NUCLEOTIDE SEQUENCE [LARGE SCALE GENOMIC DNA]</scope>
    <source>
        <strain evidence="1 2">MELD1</strain>
    </source>
</reference>
<comment type="caution">
    <text evidence="1">The sequence shown here is derived from an EMBL/GenBank/DDBJ whole genome shotgun (WGS) entry which is preliminary data.</text>
</comment>
<organism evidence="1 2">
    <name type="scientific">Photobacterium halotolerans</name>
    <dbReference type="NCBI Taxonomy" id="265726"/>
    <lineage>
        <taxon>Bacteria</taxon>
        <taxon>Pseudomonadati</taxon>
        <taxon>Pseudomonadota</taxon>
        <taxon>Gammaproteobacteria</taxon>
        <taxon>Vibrionales</taxon>
        <taxon>Vibrionaceae</taxon>
        <taxon>Photobacterium</taxon>
    </lineage>
</organism>
<name>A0A0F5VBM4_9GAMM</name>
<keyword evidence="2" id="KW-1185">Reference proteome</keyword>
<dbReference type="Proteomes" id="UP000033633">
    <property type="component" value="Unassembled WGS sequence"/>
</dbReference>
<protein>
    <submittedName>
        <fullName evidence="1">Uncharacterized protein</fullName>
    </submittedName>
</protein>
<sequence>MINELQILVHNFQDTIFSPSSFDTDQLRTFLEEKLYQLRVSNVFILLIATLKFIAHNFFPKKNKFSLILQSLLPIYHLLSSIMIHDFKKLFVIINCLLCYYNNDVYLK</sequence>
<dbReference type="PATRIC" id="fig|265726.11.peg.745"/>
<dbReference type="AlphaFoldDB" id="A0A0F5VBM4"/>
<evidence type="ECO:0000313" key="2">
    <source>
        <dbReference type="Proteomes" id="UP000033633"/>
    </source>
</evidence>
<accession>A0A0F5VBM4</accession>